<evidence type="ECO:0000256" key="2">
    <source>
        <dbReference type="ARBA" id="ARBA00022679"/>
    </source>
</evidence>
<evidence type="ECO:0000259" key="3">
    <source>
        <dbReference type="Pfam" id="PF00534"/>
    </source>
</evidence>
<name>A0ABQ2I4E5_9MICO</name>
<evidence type="ECO:0000256" key="1">
    <source>
        <dbReference type="ARBA" id="ARBA00021292"/>
    </source>
</evidence>
<organism evidence="4 5">
    <name type="scientific">Terrabacter tumescens</name>
    <dbReference type="NCBI Taxonomy" id="60443"/>
    <lineage>
        <taxon>Bacteria</taxon>
        <taxon>Bacillati</taxon>
        <taxon>Actinomycetota</taxon>
        <taxon>Actinomycetes</taxon>
        <taxon>Micrococcales</taxon>
        <taxon>Intrasporangiaceae</taxon>
        <taxon>Terrabacter</taxon>
    </lineage>
</organism>
<gene>
    <name evidence="4" type="ORF">GCM10009721_26290</name>
</gene>
<protein>
    <recommendedName>
        <fullName evidence="1">D-inositol 3-phosphate glycosyltransferase</fullName>
    </recommendedName>
</protein>
<reference evidence="5" key="1">
    <citation type="journal article" date="2019" name="Int. J. Syst. Evol. Microbiol.">
        <title>The Global Catalogue of Microorganisms (GCM) 10K type strain sequencing project: providing services to taxonomists for standard genome sequencing and annotation.</title>
        <authorList>
            <consortium name="The Broad Institute Genomics Platform"/>
            <consortium name="The Broad Institute Genome Sequencing Center for Infectious Disease"/>
            <person name="Wu L."/>
            <person name="Ma J."/>
        </authorList>
    </citation>
    <scope>NUCLEOTIDE SEQUENCE [LARGE SCALE GENOMIC DNA]</scope>
    <source>
        <strain evidence="5">JCM 1365</strain>
    </source>
</reference>
<dbReference type="Gene3D" id="3.40.50.2000">
    <property type="entry name" value="Glycogen Phosphorylase B"/>
    <property type="match status" value="2"/>
</dbReference>
<proteinExistence type="predicted"/>
<dbReference type="SUPFAM" id="SSF53756">
    <property type="entry name" value="UDP-Glycosyltransferase/glycogen phosphorylase"/>
    <property type="match status" value="1"/>
</dbReference>
<evidence type="ECO:0000313" key="5">
    <source>
        <dbReference type="Proteomes" id="UP000623461"/>
    </source>
</evidence>
<dbReference type="Pfam" id="PF00534">
    <property type="entry name" value="Glycos_transf_1"/>
    <property type="match status" value="1"/>
</dbReference>
<keyword evidence="2" id="KW-0808">Transferase</keyword>
<dbReference type="RefSeq" id="WP_030196931.1">
    <property type="nucleotide sequence ID" value="NZ_BMNZ01000004.1"/>
</dbReference>
<evidence type="ECO:0000313" key="4">
    <source>
        <dbReference type="EMBL" id="GGM98018.1"/>
    </source>
</evidence>
<dbReference type="EMBL" id="BMNZ01000004">
    <property type="protein sequence ID" value="GGM98018.1"/>
    <property type="molecule type" value="Genomic_DNA"/>
</dbReference>
<keyword evidence="5" id="KW-1185">Reference proteome</keyword>
<dbReference type="InterPro" id="IPR001296">
    <property type="entry name" value="Glyco_trans_1"/>
</dbReference>
<dbReference type="PANTHER" id="PTHR45947:SF3">
    <property type="entry name" value="SULFOQUINOVOSYL TRANSFERASE SQD2"/>
    <property type="match status" value="1"/>
</dbReference>
<comment type="caution">
    <text evidence="4">The sequence shown here is derived from an EMBL/GenBank/DDBJ whole genome shotgun (WGS) entry which is preliminary data.</text>
</comment>
<dbReference type="PANTHER" id="PTHR45947">
    <property type="entry name" value="SULFOQUINOVOSYL TRANSFERASE SQD2"/>
    <property type="match status" value="1"/>
</dbReference>
<dbReference type="InterPro" id="IPR050194">
    <property type="entry name" value="Glycosyltransferase_grp1"/>
</dbReference>
<feature type="domain" description="Glycosyl transferase family 1" evidence="3">
    <location>
        <begin position="208"/>
        <end position="371"/>
    </location>
</feature>
<dbReference type="Proteomes" id="UP000623461">
    <property type="component" value="Unassembled WGS sequence"/>
</dbReference>
<accession>A0ABQ2I4E5</accession>
<sequence>MDVSREPEHAPPVTAPLVSPIAQLAYVFSEYSTTTGNAMSTKINAQARAHEAMGGRTFVVVSDRRQHDYAEGTLVRYASSRSTRREWFTDLERRVDGLCGVTLGRRPCVARFHRDALAAVPADAQALVVYNYAGAVTDRLVRNFGGKVVLHLGNDVFRTWRPAEIRRVIERTHVTVAVSDYLASTITDRIGSRPDNLHVLRNGVDSDSFRPVPRATGGPVTILSVGNVTPHKGVHHLIAAAHELSRRTRDFRVHVVGSAGLRPADGLSAYEQELRRAAAPLGDLVRFTPFVDRRSLPEVYGAADVFAMPVQWQEPAGQVVTEAMASGLPVVSAPSGGIPEYLGPDGIYVDPRDATAFADALHTLVASPGERVCRGRALRTRAESLTWEGNVARLMQLLAD</sequence>
<dbReference type="CDD" id="cd03801">
    <property type="entry name" value="GT4_PimA-like"/>
    <property type="match status" value="1"/>
</dbReference>